<evidence type="ECO:0000313" key="3">
    <source>
        <dbReference type="EMBL" id="CCQ35290.1"/>
    </source>
</evidence>
<evidence type="ECO:0000256" key="2">
    <source>
        <dbReference type="SAM" id="Phobius"/>
    </source>
</evidence>
<dbReference type="Proteomes" id="UP000011867">
    <property type="component" value="Chromosome"/>
</dbReference>
<evidence type="ECO:0008006" key="5">
    <source>
        <dbReference type="Google" id="ProtNLM"/>
    </source>
</evidence>
<accession>M1XN22</accession>
<organism evidence="3 4">
    <name type="scientific">Natronomonas moolapensis (strain DSM 18674 / CECT 7526 / JCM 14361 / 8.8.11)</name>
    <dbReference type="NCBI Taxonomy" id="268739"/>
    <lineage>
        <taxon>Archaea</taxon>
        <taxon>Methanobacteriati</taxon>
        <taxon>Methanobacteriota</taxon>
        <taxon>Stenosarchaea group</taxon>
        <taxon>Halobacteria</taxon>
        <taxon>Halobacteriales</taxon>
        <taxon>Natronomonadaceae</taxon>
        <taxon>Natronomonas</taxon>
    </lineage>
</organism>
<evidence type="ECO:0000313" key="4">
    <source>
        <dbReference type="Proteomes" id="UP000011867"/>
    </source>
</evidence>
<dbReference type="KEGG" id="nmo:Nmlp_1079"/>
<dbReference type="AlphaFoldDB" id="M1XN22"/>
<protein>
    <recommendedName>
        <fullName evidence="5">CARDB domain-containing protein</fullName>
    </recommendedName>
</protein>
<feature type="region of interest" description="Disordered" evidence="1">
    <location>
        <begin position="1"/>
        <end position="25"/>
    </location>
</feature>
<keyword evidence="2" id="KW-1133">Transmembrane helix</keyword>
<keyword evidence="4" id="KW-1185">Reference proteome</keyword>
<sequence>MYGLDTIGDGPRDPGPADDSTGATTGRTNVRRVAVCIAVCTLAFAGLGVVAVSTSAAQANGQITDVNVTTDDPVTGDSVIVETTIANLESSDGSLDVTDVYLRTAPGAKTFVRVEEVGALDPGGSVTVPMSATFETAGEKDLTVNVVVKGEDGTIKTYESPLILDVEEPRVRAQLDADADDGQYGTTRLDVTNAGNVEFTDVRIAASANGTVIDRAYVFDLDPETNRTAVFDTRSVSNERVTFEADFRANDRSHTATHTIDLREREEVLGEMLLTSVETTRTATGVALEGDASNVGGTDAGSVLVEVPDTGGVRPVSPSGRYFVGDVEKGEFATFELTAETPPNASSVPVEISYIAENERVQTTQRIELAGTGGVTPAAESGSGGNAGGLPIVAIAVGLGAIAVLGTGVYVWRRR</sequence>
<keyword evidence="2" id="KW-0472">Membrane</keyword>
<feature type="transmembrane region" description="Helical" evidence="2">
    <location>
        <begin position="33"/>
        <end position="52"/>
    </location>
</feature>
<dbReference type="eggNOG" id="arCOG04400">
    <property type="taxonomic scope" value="Archaea"/>
</dbReference>
<proteinExistence type="predicted"/>
<dbReference type="STRING" id="268739.Nmlp_1079"/>
<keyword evidence="2" id="KW-0812">Transmembrane</keyword>
<reference evidence="3 4" key="1">
    <citation type="journal article" date="2013" name="Genome Announc.">
        <title>Genome of the haloarchaeon Natronomonas moolapensis, a neutrophilic member of a previously haloalkaliphilic genus.</title>
        <authorList>
            <person name="Dyall-Smith M.L."/>
            <person name="Pfeiffer F."/>
            <person name="Oberwinkler T."/>
            <person name="Klee K."/>
            <person name="Rampp M."/>
            <person name="Palm P."/>
            <person name="Gross K."/>
            <person name="Schuster S.C."/>
            <person name="Oesterhelt D."/>
        </authorList>
    </citation>
    <scope>NUCLEOTIDE SEQUENCE [LARGE SCALE GENOMIC DNA]</scope>
    <source>
        <strain evidence="4">DSM 18674 / JCM 14361 / 8.8.11</strain>
    </source>
</reference>
<dbReference type="HOGENOM" id="CLU_040511_1_0_2"/>
<dbReference type="PANTHER" id="PTHR35902">
    <property type="entry name" value="S-LAYER DOMAIN-LIKE PROTEIN-RELATED"/>
    <property type="match status" value="1"/>
</dbReference>
<dbReference type="PANTHER" id="PTHR35902:SF6">
    <property type="entry name" value="CONSERVED WITHIN P. AEROPHILUM"/>
    <property type="match status" value="1"/>
</dbReference>
<gene>
    <name evidence="3" type="ordered locus">Nmlp_1079</name>
</gene>
<feature type="transmembrane region" description="Helical" evidence="2">
    <location>
        <begin position="390"/>
        <end position="412"/>
    </location>
</feature>
<dbReference type="EMBL" id="HF582854">
    <property type="protein sequence ID" value="CCQ35290.1"/>
    <property type="molecule type" value="Genomic_DNA"/>
</dbReference>
<name>M1XN22_NATM8</name>
<evidence type="ECO:0000256" key="1">
    <source>
        <dbReference type="SAM" id="MobiDB-lite"/>
    </source>
</evidence>